<sequence>MTKRSRRRDIDDEIANEIANLNLQLADLEEIIKEKAAEEKEIAPQARKTRQELSKLQAQLAKAVLSDEEKAFLQAKQQEAEFQSHDLTAVRTALEQLRKKEEQLRDDKKALREQLQKQVQVQPLSGLQQQLQTLPNPSDMVNSNIWSLETNHGFFRCLRPTAGVGATRALPVALYDAVLDKAAGLFREALLCKWIREDDSRSGSSSSGCAGVGGSSSSGSSGGGCGAGGVPPSDADCFVATSLCAAMAKSFPSEADRMVAFVKILSEYLGEPIKPDSPILGADFKTDGSLLCQVGPVSLPVYIQELKNEIGTSSGDPYFQGQRYYQLYVASPELAEWVRHSVLPVLFLELVGPHLRVSALASPADVTVVCEPLTPYLHLFSMHRCQPDHMVRLALVLRALKRSIGLLKDACVQQLQKQQLTVAAAAAPPAAAEPAAFASTLASLASAAGSEQSGASASAASASAGEGGSTARRGVVPLLRDAALQLPYPLRLGTRFTEVVAWNPGVYNPLYFAKYRPKLDADAAPGAAAAATAPAAGPPVAVVVKFSHMSAHAVDVQRAWAAADLAPKVFTSKRLGCGLTMLVMEQLEEAQGWRMFHGLEKGLKAQLHGAVVEALGRAHALVVDQARGLRGVHADLRQANVMVQLLMPQGGGGGGSGGGGGGSGGRGGVNDAAPQPQIQVRFVDFDWAGLQGHTRLPAFSRKRLKDYECGCEVTQEYDWLLWEHEAVYGSR</sequence>
<proteinExistence type="predicted"/>
<feature type="coiled-coil region" evidence="1">
    <location>
        <begin position="11"/>
        <end position="121"/>
    </location>
</feature>
<dbReference type="AlphaFoldDB" id="A0A2K3CPN7"/>
<dbReference type="Proteomes" id="UP000006906">
    <property type="component" value="Chromosome 17"/>
</dbReference>
<feature type="compositionally biased region" description="Gly residues" evidence="2">
    <location>
        <begin position="210"/>
        <end position="225"/>
    </location>
</feature>
<evidence type="ECO:0000313" key="3">
    <source>
        <dbReference type="EMBL" id="PNW70264.1"/>
    </source>
</evidence>
<keyword evidence="4" id="KW-1185">Reference proteome</keyword>
<evidence type="ECO:0000313" key="4">
    <source>
        <dbReference type="Proteomes" id="UP000006906"/>
    </source>
</evidence>
<keyword evidence="1" id="KW-0175">Coiled coil</keyword>
<evidence type="ECO:0000256" key="2">
    <source>
        <dbReference type="SAM" id="MobiDB-lite"/>
    </source>
</evidence>
<dbReference type="RefSeq" id="XP_042914568.1">
    <property type="nucleotide sequence ID" value="XM_043072109.1"/>
</dbReference>
<organism evidence="3 4">
    <name type="scientific">Chlamydomonas reinhardtii</name>
    <name type="common">Chlamydomonas smithii</name>
    <dbReference type="NCBI Taxonomy" id="3055"/>
    <lineage>
        <taxon>Eukaryota</taxon>
        <taxon>Viridiplantae</taxon>
        <taxon>Chlorophyta</taxon>
        <taxon>core chlorophytes</taxon>
        <taxon>Chlorophyceae</taxon>
        <taxon>CS clade</taxon>
        <taxon>Chlamydomonadales</taxon>
        <taxon>Chlamydomonadaceae</taxon>
        <taxon>Chlamydomonas</taxon>
    </lineage>
</organism>
<feature type="region of interest" description="Disordered" evidence="2">
    <location>
        <begin position="652"/>
        <end position="671"/>
    </location>
</feature>
<dbReference type="KEGG" id="cre:CHLRE_17g712600v5"/>
<feature type="compositionally biased region" description="Gly residues" evidence="2">
    <location>
        <begin position="652"/>
        <end position="668"/>
    </location>
</feature>
<dbReference type="InParanoid" id="A0A2K3CPN7"/>
<feature type="region of interest" description="Disordered" evidence="2">
    <location>
        <begin position="199"/>
        <end position="225"/>
    </location>
</feature>
<dbReference type="Gramene" id="PNW70264">
    <property type="protein sequence ID" value="PNW70264"/>
    <property type="gene ID" value="CHLRE_17g712600v5"/>
</dbReference>
<name>A0A2K3CPN7_CHLRE</name>
<dbReference type="GeneID" id="5726017"/>
<reference evidence="3 4" key="1">
    <citation type="journal article" date="2007" name="Science">
        <title>The Chlamydomonas genome reveals the evolution of key animal and plant functions.</title>
        <authorList>
            <person name="Merchant S.S."/>
            <person name="Prochnik S.E."/>
            <person name="Vallon O."/>
            <person name="Harris E.H."/>
            <person name="Karpowicz S.J."/>
            <person name="Witman G.B."/>
            <person name="Terry A."/>
            <person name="Salamov A."/>
            <person name="Fritz-Laylin L.K."/>
            <person name="Marechal-Drouard L."/>
            <person name="Marshall W.F."/>
            <person name="Qu L.H."/>
            <person name="Nelson D.R."/>
            <person name="Sanderfoot A.A."/>
            <person name="Spalding M.H."/>
            <person name="Kapitonov V.V."/>
            <person name="Ren Q."/>
            <person name="Ferris P."/>
            <person name="Lindquist E."/>
            <person name="Shapiro H."/>
            <person name="Lucas S.M."/>
            <person name="Grimwood J."/>
            <person name="Schmutz J."/>
            <person name="Cardol P."/>
            <person name="Cerutti H."/>
            <person name="Chanfreau G."/>
            <person name="Chen C.L."/>
            <person name="Cognat V."/>
            <person name="Croft M.T."/>
            <person name="Dent R."/>
            <person name="Dutcher S."/>
            <person name="Fernandez E."/>
            <person name="Fukuzawa H."/>
            <person name="Gonzalez-Ballester D."/>
            <person name="Gonzalez-Halphen D."/>
            <person name="Hallmann A."/>
            <person name="Hanikenne M."/>
            <person name="Hippler M."/>
            <person name="Inwood W."/>
            <person name="Jabbari K."/>
            <person name="Kalanon M."/>
            <person name="Kuras R."/>
            <person name="Lefebvre P.A."/>
            <person name="Lemaire S.D."/>
            <person name="Lobanov A.V."/>
            <person name="Lohr M."/>
            <person name="Manuell A."/>
            <person name="Meier I."/>
            <person name="Mets L."/>
            <person name="Mittag M."/>
            <person name="Mittelmeier T."/>
            <person name="Moroney J.V."/>
            <person name="Moseley J."/>
            <person name="Napoli C."/>
            <person name="Nedelcu A.M."/>
            <person name="Niyogi K."/>
            <person name="Novoselov S.V."/>
            <person name="Paulsen I.T."/>
            <person name="Pazour G."/>
            <person name="Purton S."/>
            <person name="Ral J.P."/>
            <person name="Riano-Pachon D.M."/>
            <person name="Riekhof W."/>
            <person name="Rymarquis L."/>
            <person name="Schroda M."/>
            <person name="Stern D."/>
            <person name="Umen J."/>
            <person name="Willows R."/>
            <person name="Wilson N."/>
            <person name="Zimmer S.L."/>
            <person name="Allmer J."/>
            <person name="Balk J."/>
            <person name="Bisova K."/>
            <person name="Chen C.J."/>
            <person name="Elias M."/>
            <person name="Gendler K."/>
            <person name="Hauser C."/>
            <person name="Lamb M.R."/>
            <person name="Ledford H."/>
            <person name="Long J.C."/>
            <person name="Minagawa J."/>
            <person name="Page M.D."/>
            <person name="Pan J."/>
            <person name="Pootakham W."/>
            <person name="Roje S."/>
            <person name="Rose A."/>
            <person name="Stahlberg E."/>
            <person name="Terauchi A.M."/>
            <person name="Yang P."/>
            <person name="Ball S."/>
            <person name="Bowler C."/>
            <person name="Dieckmann C.L."/>
            <person name="Gladyshev V.N."/>
            <person name="Green P."/>
            <person name="Jorgensen R."/>
            <person name="Mayfield S."/>
            <person name="Mueller-Roeber B."/>
            <person name="Rajamani S."/>
            <person name="Sayre R.T."/>
            <person name="Brokstein P."/>
            <person name="Dubchak I."/>
            <person name="Goodstein D."/>
            <person name="Hornick L."/>
            <person name="Huang Y.W."/>
            <person name="Jhaveri J."/>
            <person name="Luo Y."/>
            <person name="Martinez D."/>
            <person name="Ngau W.C."/>
            <person name="Otillar B."/>
            <person name="Poliakov A."/>
            <person name="Porter A."/>
            <person name="Szajkowski L."/>
            <person name="Werner G."/>
            <person name="Zhou K."/>
            <person name="Grigoriev I.V."/>
            <person name="Rokhsar D.S."/>
            <person name="Grossman A.R."/>
        </authorList>
    </citation>
    <scope>NUCLEOTIDE SEQUENCE [LARGE SCALE GENOMIC DNA]</scope>
    <source>
        <strain evidence="4">CC-503</strain>
    </source>
</reference>
<evidence type="ECO:0008006" key="5">
    <source>
        <dbReference type="Google" id="ProtNLM"/>
    </source>
</evidence>
<evidence type="ECO:0000256" key="1">
    <source>
        <dbReference type="SAM" id="Coils"/>
    </source>
</evidence>
<gene>
    <name evidence="3" type="ORF">CHLRE_17g712600v5</name>
</gene>
<protein>
    <recommendedName>
        <fullName evidence="5">Protein kinase domain-containing protein</fullName>
    </recommendedName>
</protein>
<dbReference type="OrthoDB" id="541471at2759"/>
<dbReference type="EMBL" id="CM008978">
    <property type="protein sequence ID" value="PNW70264.1"/>
    <property type="molecule type" value="Genomic_DNA"/>
</dbReference>
<dbReference type="PaxDb" id="3055-EDO98106"/>
<accession>A0A2K3CPN7</accession>